<evidence type="ECO:0000256" key="3">
    <source>
        <dbReference type="PROSITE-ProRule" id="PRU00023"/>
    </source>
</evidence>
<feature type="repeat" description="ANK" evidence="3">
    <location>
        <begin position="243"/>
        <end position="275"/>
    </location>
</feature>
<keyword evidence="1" id="KW-0677">Repeat</keyword>
<evidence type="ECO:0000313" key="6">
    <source>
        <dbReference type="Proteomes" id="UP000240493"/>
    </source>
</evidence>
<accession>A0A2T3ZP54</accession>
<name>A0A2T3ZP54_TRIA4</name>
<proteinExistence type="predicted"/>
<dbReference type="InterPro" id="IPR036770">
    <property type="entry name" value="Ankyrin_rpt-contain_sf"/>
</dbReference>
<dbReference type="Pfam" id="PF24120">
    <property type="entry name" value="SsdA_C"/>
    <property type="match status" value="1"/>
</dbReference>
<dbReference type="Pfam" id="PF12796">
    <property type="entry name" value="Ank_2"/>
    <property type="match status" value="1"/>
</dbReference>
<dbReference type="InterPro" id="IPR057517">
    <property type="entry name" value="SsdA-like_C"/>
</dbReference>
<dbReference type="STRING" id="1042311.A0A2T3ZP54"/>
<dbReference type="PROSITE" id="PS50088">
    <property type="entry name" value="ANK_REPEAT"/>
    <property type="match status" value="2"/>
</dbReference>
<feature type="repeat" description="ANK" evidence="3">
    <location>
        <begin position="210"/>
        <end position="242"/>
    </location>
</feature>
<dbReference type="InterPro" id="IPR002110">
    <property type="entry name" value="Ankyrin_rpt"/>
</dbReference>
<dbReference type="SUPFAM" id="SSF48403">
    <property type="entry name" value="Ankyrin repeat"/>
    <property type="match status" value="1"/>
</dbReference>
<dbReference type="InterPro" id="IPR050745">
    <property type="entry name" value="Multifunctional_regulatory"/>
</dbReference>
<reference evidence="5 6" key="1">
    <citation type="submission" date="2016-07" db="EMBL/GenBank/DDBJ databases">
        <title>Multiple horizontal gene transfer events from other fungi enriched the ability of initially mycotrophic Trichoderma (Ascomycota) to feed on dead plant biomass.</title>
        <authorList>
            <consortium name="DOE Joint Genome Institute"/>
            <person name="Aerts A."/>
            <person name="Atanasova L."/>
            <person name="Chenthamara K."/>
            <person name="Zhang J."/>
            <person name="Grujic M."/>
            <person name="Henrissat B."/>
            <person name="Kuo A."/>
            <person name="Salamov A."/>
            <person name="Lipzen A."/>
            <person name="Labutti K."/>
            <person name="Barry K."/>
            <person name="Miao Y."/>
            <person name="Rahimi M.J."/>
            <person name="Shen Q."/>
            <person name="Grigoriev I.V."/>
            <person name="Kubicek C.P."/>
            <person name="Druzhinina I.S."/>
        </authorList>
    </citation>
    <scope>NUCLEOTIDE SEQUENCE [LARGE SCALE GENOMIC DNA]</scope>
    <source>
        <strain evidence="5 6">CBS 433.97</strain>
    </source>
</reference>
<dbReference type="Gene3D" id="1.25.40.20">
    <property type="entry name" value="Ankyrin repeat-containing domain"/>
    <property type="match status" value="1"/>
</dbReference>
<gene>
    <name evidence="5" type="ORF">M441DRAFT_22595</name>
</gene>
<dbReference type="PANTHER" id="PTHR24189">
    <property type="entry name" value="MYOTROPHIN"/>
    <property type="match status" value="1"/>
</dbReference>
<dbReference type="EMBL" id="KZ679256">
    <property type="protein sequence ID" value="PTB46593.1"/>
    <property type="molecule type" value="Genomic_DNA"/>
</dbReference>
<evidence type="ECO:0000259" key="4">
    <source>
        <dbReference type="Pfam" id="PF24120"/>
    </source>
</evidence>
<sequence>MPRYRKANVLWWDSSSMYIRCPHCNDIHRHTFIGDYQDEQYRVPHCGHREDYRICFPRNGQYEIDKIRGFYVRAGVDPTEYSARFDPAETVDVSHKRKWYEAKEEVEMDEYHRHKLQQLFCSLNLGPIQEVEHVNRLQSAVSDMIGGRVEAVRSYLETSREKDIFLHGVKASQDCQYDIDEWDAYQDLLKSGQAGDLEPPEKRIVETSTSGVTALHMAACEKYPEMVKLLLDYGADPNARTVNGRTPLMEAALWGRLDNVKHLLDHGADKSVQCVQKGVKHRAIDFARYNKDNHKERYDRSGGKHQVYKEVTYERDEEREAIVRELSDEAADDDDYGQASVLRLQGFASTTVIDGGAIISMLANFDVPRKNKTIGILFRSDSNDTSAFPPTAAMSGWSHEPNSDLNVQIAGREWINEVFYLCQITGHRLPERMKPDQGRPGQFYACHAEKQLIAYLVSRHVFLPHDIEEEDFGLANLSLNEFQDDQSPRQRVRELKNIEPPQRLKNAVIFVTRAVCDDCRVFAKRINETLGLNIELVLSQLAAVSLVFVLQLCSSDAAGQPDECRRSAVGSGSSSGLCDLLVRSSYRGWLTPLSGPAGVQKRHQLLQVLVVLLACRMDGVPPCMYWGGRGTAEYSADTVAVASEVSNRSKEQKQQ</sequence>
<dbReference type="PROSITE" id="PS50297">
    <property type="entry name" value="ANK_REP_REGION"/>
    <property type="match status" value="2"/>
</dbReference>
<feature type="domain" description="Single-strand DNA deaminase toxin A-like C-terminal" evidence="4">
    <location>
        <begin position="392"/>
        <end position="453"/>
    </location>
</feature>
<dbReference type="Proteomes" id="UP000240493">
    <property type="component" value="Unassembled WGS sequence"/>
</dbReference>
<evidence type="ECO:0000256" key="2">
    <source>
        <dbReference type="ARBA" id="ARBA00023043"/>
    </source>
</evidence>
<keyword evidence="2 3" id="KW-0040">ANK repeat</keyword>
<keyword evidence="6" id="KW-1185">Reference proteome</keyword>
<evidence type="ECO:0000313" key="5">
    <source>
        <dbReference type="EMBL" id="PTB46593.1"/>
    </source>
</evidence>
<dbReference type="SMART" id="SM00248">
    <property type="entry name" value="ANK"/>
    <property type="match status" value="2"/>
</dbReference>
<evidence type="ECO:0000256" key="1">
    <source>
        <dbReference type="ARBA" id="ARBA00022737"/>
    </source>
</evidence>
<organism evidence="5 6">
    <name type="scientific">Trichoderma asperellum (strain ATCC 204424 / CBS 433.97 / NBRC 101777)</name>
    <dbReference type="NCBI Taxonomy" id="1042311"/>
    <lineage>
        <taxon>Eukaryota</taxon>
        <taxon>Fungi</taxon>
        <taxon>Dikarya</taxon>
        <taxon>Ascomycota</taxon>
        <taxon>Pezizomycotina</taxon>
        <taxon>Sordariomycetes</taxon>
        <taxon>Hypocreomycetidae</taxon>
        <taxon>Hypocreales</taxon>
        <taxon>Hypocreaceae</taxon>
        <taxon>Trichoderma</taxon>
    </lineage>
</organism>
<protein>
    <recommendedName>
        <fullName evidence="4">Single-strand DNA deaminase toxin A-like C-terminal domain-containing protein</fullName>
    </recommendedName>
</protein>
<dbReference type="PANTHER" id="PTHR24189:SF50">
    <property type="entry name" value="ANKYRIN REPEAT AND SOCS BOX PROTEIN 2"/>
    <property type="match status" value="1"/>
</dbReference>
<dbReference type="OrthoDB" id="341259at2759"/>
<dbReference type="AlphaFoldDB" id="A0A2T3ZP54"/>